<dbReference type="InterPro" id="IPR011004">
    <property type="entry name" value="Trimer_LpxA-like_sf"/>
</dbReference>
<dbReference type="Gene3D" id="2.160.10.10">
    <property type="entry name" value="Hexapeptide repeat proteins"/>
    <property type="match status" value="1"/>
</dbReference>
<dbReference type="CDD" id="cd03349">
    <property type="entry name" value="LbH_XAT"/>
    <property type="match status" value="1"/>
</dbReference>
<dbReference type="InterPro" id="IPR050179">
    <property type="entry name" value="Trans_hexapeptide_repeat"/>
</dbReference>
<dbReference type="Pfam" id="PF00132">
    <property type="entry name" value="Hexapep"/>
    <property type="match status" value="1"/>
</dbReference>
<proteinExistence type="inferred from homology"/>
<evidence type="ECO:0000256" key="1">
    <source>
        <dbReference type="ARBA" id="ARBA00007274"/>
    </source>
</evidence>
<dbReference type="Proteomes" id="UP001239909">
    <property type="component" value="Unassembled WGS sequence"/>
</dbReference>
<organism evidence="2 3">
    <name type="scientific">Paralimibaculum aggregatum</name>
    <dbReference type="NCBI Taxonomy" id="3036245"/>
    <lineage>
        <taxon>Bacteria</taxon>
        <taxon>Pseudomonadati</taxon>
        <taxon>Pseudomonadota</taxon>
        <taxon>Alphaproteobacteria</taxon>
        <taxon>Rhodobacterales</taxon>
        <taxon>Paracoccaceae</taxon>
        <taxon>Paralimibaculum</taxon>
    </lineage>
</organism>
<gene>
    <name evidence="2" type="ORF">LNKW23_01460</name>
</gene>
<comment type="similarity">
    <text evidence="1">Belongs to the transferase hexapeptide repeat family.</text>
</comment>
<dbReference type="RefSeq" id="WP_285669557.1">
    <property type="nucleotide sequence ID" value="NZ_BSYI01000001.1"/>
</dbReference>
<comment type="caution">
    <text evidence="2">The sequence shown here is derived from an EMBL/GenBank/DDBJ whole genome shotgun (WGS) entry which is preliminary data.</text>
</comment>
<keyword evidence="3" id="KW-1185">Reference proteome</keyword>
<evidence type="ECO:0000313" key="2">
    <source>
        <dbReference type="EMBL" id="GMG80934.1"/>
    </source>
</evidence>
<accession>A0ABQ6LFW8</accession>
<dbReference type="SUPFAM" id="SSF51161">
    <property type="entry name" value="Trimeric LpxA-like enzymes"/>
    <property type="match status" value="1"/>
</dbReference>
<dbReference type="EMBL" id="BSYI01000001">
    <property type="protein sequence ID" value="GMG80934.1"/>
    <property type="molecule type" value="Genomic_DNA"/>
</dbReference>
<name>A0ABQ6LFW8_9RHOB</name>
<dbReference type="InterPro" id="IPR001451">
    <property type="entry name" value="Hexapep"/>
</dbReference>
<sequence>MSGLPDPAALFPLPEVRSVVHLAPLAEGRENVEAGAFSYYSSPREPERFFETQVLYHWPFVGDRLAIGRFCALAEGVRFLMDGGNHLTDGFSTYPFEIHGGAWAAGFDGSRYDRQRAAKRRGETRLGHDVWLGHGATVLAGSRIGSGAVIGAGAVVAGEIPPYAVAVGNPARVVRRRFDADTTARLLALAWWDWPVARIAAALPAIRGADIAALEAAGEAT</sequence>
<reference evidence="2 3" key="1">
    <citation type="submission" date="2023-04" db="EMBL/GenBank/DDBJ databases">
        <title>Marinoamorphus aggregata gen. nov., sp. Nov., isolate from tissue of brittle star Ophioplocus japonicus.</title>
        <authorList>
            <person name="Kawano K."/>
            <person name="Sawayama S."/>
            <person name="Nakagawa S."/>
        </authorList>
    </citation>
    <scope>NUCLEOTIDE SEQUENCE [LARGE SCALE GENOMIC DNA]</scope>
    <source>
        <strain evidence="2 3">NKW23</strain>
    </source>
</reference>
<evidence type="ECO:0000313" key="3">
    <source>
        <dbReference type="Proteomes" id="UP001239909"/>
    </source>
</evidence>
<dbReference type="PANTHER" id="PTHR43300">
    <property type="entry name" value="ACETYLTRANSFERASE"/>
    <property type="match status" value="1"/>
</dbReference>
<protein>
    <submittedName>
        <fullName evidence="2">CatB-related O-acetyltransferase</fullName>
    </submittedName>
</protein>
<dbReference type="PANTHER" id="PTHR43300:SF11">
    <property type="entry name" value="ACETYLTRANSFERASE RV3034C-RELATED"/>
    <property type="match status" value="1"/>
</dbReference>